<dbReference type="Gene3D" id="1.10.8.60">
    <property type="match status" value="1"/>
</dbReference>
<dbReference type="Gene3D" id="3.40.50.300">
    <property type="entry name" value="P-loop containing nucleotide triphosphate hydrolases"/>
    <property type="match status" value="1"/>
</dbReference>
<sequence length="1125" mass="116697">MALLRPWAGLLDRITAAWTACLAVILTRLLQGPNYVQTFLLSIPRLEDAIIGTLSARYAEAVQQCITQPSTSLDTCPYHVDAAAKQTLLFSALAALSTHLQSEEVLAPSQLLPQVSRVLLTTQEPHADKFLEAVAASLAGQMHAGLLKVDAMLLATLCSATLGGSPEAHLTLFTGGRVPSSSRRDSSLGAKDQATLRLGWRALREALFQLERPTVVYVKRAEVLLASSQDAYDAYQEVFGQQEAMALEGATSRAPLVLLGGLSQDESAAARTGARSPAGAAAGAVTGGSEEEEEEEGGFERSRRPKAGLDGLGGLGGDEELGLAELLSGLSLLAAKPQPPDPRKLLLKLFPTRVKLLKPPPGPLAVQHQQQIEQDAAQQLEEDSYRAAAAVAASTGVSIPPKASGIYAGSASASASASASKQPMRKPEWRKVLSWAVAMETLQAKQRQLQLEQQQEEAAEGDSAAEQAVPNGAAALEPAGSTGSSTGQTALSAAGLRRRRGLAAPDAAQAAAPPANGKSAHMAGQLLPSPLSLAGSLWGVLNPLHLAAAAVALPWHLGAAAAAGTARLARVCVCRLPLVGGAIEDLLTVLESSQLEAELAELEAELAALDLPGDADSLSLEADVDGLGGGDSGHTGGGATTGTLQLSEASVRYGLSMLQRSSPDIKQSVRPSNSYERQLLAEVLSPEECGRGFSEVGALAEAKTALREAVQLPLQHPQLFADGTLARPSKGVLLFGPPGTGKTMVARAAAAECGATFLSLSPSSLTSKYLGDSVKLVRAAFTLAAKLAPCVLFIDEVDSLLGRRNSSKEHEALRELKNEFTMLWDGVRTGRERVMVLGATNRPFDIDEAALRRFTHRILVGLPDKAARQAILRVVLEGEKLAADVDVVKLAERTEGYSGSDLRQLCVAAAMRPVRSFLEHTAAADDAAGSAEAAAEQAVTAQAGAEERVTAGAGVKQAAAELVLPEHAPAMEAAAAAAIPGADSAGADQASAGAPAVPAVHSRCASLASSSGQAQAPSTASPAATGAARSIGGSSARDSAATASLRMMPQLDSLLRQADDIARQPANPTTELRAVTMQDFEGALREVSPSVDPESATVEELAAWDKQWGSLGNRGGMGKRLSYFT</sequence>
<dbReference type="PROSITE" id="PS00674">
    <property type="entry name" value="AAA"/>
    <property type="match status" value="1"/>
</dbReference>
<keyword evidence="5" id="KW-0496">Mitochondrion</keyword>
<dbReference type="GO" id="GO:0005741">
    <property type="term" value="C:mitochondrial outer membrane"/>
    <property type="evidence" value="ECO:0007669"/>
    <property type="project" value="UniProtKB-SubCell"/>
</dbReference>
<dbReference type="GO" id="GO:0005524">
    <property type="term" value="F:ATP binding"/>
    <property type="evidence" value="ECO:0007669"/>
    <property type="project" value="UniProtKB-KW"/>
</dbReference>
<dbReference type="InterPro" id="IPR003593">
    <property type="entry name" value="AAA+_ATPase"/>
</dbReference>
<evidence type="ECO:0000256" key="6">
    <source>
        <dbReference type="SAM" id="MobiDB-lite"/>
    </source>
</evidence>
<dbReference type="Pfam" id="PF17862">
    <property type="entry name" value="AAA_lid_3"/>
    <property type="match status" value="1"/>
</dbReference>
<dbReference type="InterPro" id="IPR051701">
    <property type="entry name" value="Mito_OM_Translocase_MSP1"/>
</dbReference>
<accession>A0A9D4Z2A3</accession>
<dbReference type="SUPFAM" id="SSF52540">
    <property type="entry name" value="P-loop containing nucleoside triphosphate hydrolases"/>
    <property type="match status" value="1"/>
</dbReference>
<keyword evidence="4" id="KW-0067">ATP-binding</keyword>
<keyword evidence="2" id="KW-0547">Nucleotide-binding</keyword>
<evidence type="ECO:0000313" key="9">
    <source>
        <dbReference type="Proteomes" id="UP001055712"/>
    </source>
</evidence>
<evidence type="ECO:0000256" key="2">
    <source>
        <dbReference type="ARBA" id="ARBA00022741"/>
    </source>
</evidence>
<evidence type="ECO:0000259" key="7">
    <source>
        <dbReference type="SMART" id="SM00382"/>
    </source>
</evidence>
<dbReference type="Pfam" id="PF00004">
    <property type="entry name" value="AAA"/>
    <property type="match status" value="1"/>
</dbReference>
<dbReference type="EMBL" id="SIDB01000001">
    <property type="protein sequence ID" value="KAI3438669.1"/>
    <property type="molecule type" value="Genomic_DNA"/>
</dbReference>
<feature type="region of interest" description="Disordered" evidence="6">
    <location>
        <begin position="269"/>
        <end position="313"/>
    </location>
</feature>
<comment type="caution">
    <text evidence="8">The sequence shown here is derived from an EMBL/GenBank/DDBJ whole genome shotgun (WGS) entry which is preliminary data.</text>
</comment>
<comment type="subcellular location">
    <subcellularLocation>
        <location evidence="1">Mitochondrion outer membrane</location>
        <topology evidence="1">Single-pass membrane protein</topology>
    </subcellularLocation>
</comment>
<reference evidence="8" key="2">
    <citation type="submission" date="2020-11" db="EMBL/GenBank/DDBJ databases">
        <authorList>
            <person name="Cecchin M."/>
            <person name="Marcolungo L."/>
            <person name="Rossato M."/>
            <person name="Girolomoni L."/>
            <person name="Cosentino E."/>
            <person name="Cuine S."/>
            <person name="Li-Beisson Y."/>
            <person name="Delledonne M."/>
            <person name="Ballottari M."/>
        </authorList>
    </citation>
    <scope>NUCLEOTIDE SEQUENCE</scope>
    <source>
        <strain evidence="8">211/11P</strain>
        <tissue evidence="8">Whole cell</tissue>
    </source>
</reference>
<evidence type="ECO:0000313" key="8">
    <source>
        <dbReference type="EMBL" id="KAI3438669.1"/>
    </source>
</evidence>
<dbReference type="InterPro" id="IPR027417">
    <property type="entry name" value="P-loop_NTPase"/>
</dbReference>
<reference evidence="8" key="1">
    <citation type="journal article" date="2019" name="Plant J.">
        <title>Chlorella vulgaris genome assembly and annotation reveals the molecular basis for metabolic acclimation to high light conditions.</title>
        <authorList>
            <person name="Cecchin M."/>
            <person name="Marcolungo L."/>
            <person name="Rossato M."/>
            <person name="Girolomoni L."/>
            <person name="Cosentino E."/>
            <person name="Cuine S."/>
            <person name="Li-Beisson Y."/>
            <person name="Delledonne M."/>
            <person name="Ballottari M."/>
        </authorList>
    </citation>
    <scope>NUCLEOTIDE SEQUENCE</scope>
    <source>
        <strain evidence="8">211/11P</strain>
    </source>
</reference>
<dbReference type="Proteomes" id="UP001055712">
    <property type="component" value="Unassembled WGS sequence"/>
</dbReference>
<proteinExistence type="predicted"/>
<dbReference type="PANTHER" id="PTHR45644:SF85">
    <property type="entry name" value="P-LOOP CONTAINING NUCLEOSIDE TRIPHOSPHATE HYDROLASES SUPERFAMILY PROTEIN"/>
    <property type="match status" value="1"/>
</dbReference>
<keyword evidence="9" id="KW-1185">Reference proteome</keyword>
<dbReference type="InterPro" id="IPR041569">
    <property type="entry name" value="AAA_lid_3"/>
</dbReference>
<feature type="domain" description="AAA+ ATPase" evidence="7">
    <location>
        <begin position="728"/>
        <end position="864"/>
    </location>
</feature>
<dbReference type="InterPro" id="IPR003959">
    <property type="entry name" value="ATPase_AAA_core"/>
</dbReference>
<organism evidence="8 9">
    <name type="scientific">Chlorella vulgaris</name>
    <name type="common">Green alga</name>
    <dbReference type="NCBI Taxonomy" id="3077"/>
    <lineage>
        <taxon>Eukaryota</taxon>
        <taxon>Viridiplantae</taxon>
        <taxon>Chlorophyta</taxon>
        <taxon>core chlorophytes</taxon>
        <taxon>Trebouxiophyceae</taxon>
        <taxon>Chlorellales</taxon>
        <taxon>Chlorellaceae</taxon>
        <taxon>Chlorella clade</taxon>
        <taxon>Chlorella</taxon>
    </lineage>
</organism>
<protein>
    <recommendedName>
        <fullName evidence="7">AAA+ ATPase domain-containing protein</fullName>
    </recommendedName>
</protein>
<evidence type="ECO:0000256" key="4">
    <source>
        <dbReference type="ARBA" id="ARBA00022840"/>
    </source>
</evidence>
<dbReference type="GO" id="GO:0016887">
    <property type="term" value="F:ATP hydrolysis activity"/>
    <property type="evidence" value="ECO:0007669"/>
    <property type="project" value="InterPro"/>
</dbReference>
<feature type="region of interest" description="Disordered" evidence="6">
    <location>
        <begin position="502"/>
        <end position="521"/>
    </location>
</feature>
<feature type="compositionally biased region" description="Low complexity" evidence="6">
    <location>
        <begin position="1011"/>
        <end position="1028"/>
    </location>
</feature>
<name>A0A9D4Z2A3_CHLVU</name>
<gene>
    <name evidence="8" type="ORF">D9Q98_001090</name>
</gene>
<dbReference type="OrthoDB" id="10254455at2759"/>
<dbReference type="PANTHER" id="PTHR45644">
    <property type="entry name" value="AAA ATPASE, PUTATIVE (AFU_ORTHOLOGUE AFUA_2G12920)-RELATED-RELATED"/>
    <property type="match status" value="1"/>
</dbReference>
<dbReference type="SMART" id="SM00382">
    <property type="entry name" value="AAA"/>
    <property type="match status" value="1"/>
</dbReference>
<feature type="compositionally biased region" description="Low complexity" evidence="6">
    <location>
        <begin position="269"/>
        <end position="288"/>
    </location>
</feature>
<feature type="compositionally biased region" description="Low complexity" evidence="6">
    <location>
        <begin position="502"/>
        <end position="515"/>
    </location>
</feature>
<evidence type="ECO:0000256" key="5">
    <source>
        <dbReference type="ARBA" id="ARBA00023128"/>
    </source>
</evidence>
<evidence type="ECO:0000256" key="3">
    <source>
        <dbReference type="ARBA" id="ARBA00022787"/>
    </source>
</evidence>
<evidence type="ECO:0000256" key="1">
    <source>
        <dbReference type="ARBA" id="ARBA00004572"/>
    </source>
</evidence>
<feature type="region of interest" description="Disordered" evidence="6">
    <location>
        <begin position="1011"/>
        <end position="1041"/>
    </location>
</feature>
<dbReference type="AlphaFoldDB" id="A0A9D4Z2A3"/>
<keyword evidence="3" id="KW-0472">Membrane</keyword>
<keyword evidence="3" id="KW-1000">Mitochondrion outer membrane</keyword>
<feature type="region of interest" description="Disordered" evidence="6">
    <location>
        <begin position="475"/>
        <end position="496"/>
    </location>
</feature>
<dbReference type="InterPro" id="IPR003960">
    <property type="entry name" value="ATPase_AAA_CS"/>
</dbReference>